<feature type="compositionally biased region" description="Polar residues" evidence="2">
    <location>
        <begin position="1178"/>
        <end position="1189"/>
    </location>
</feature>
<reference evidence="5" key="1">
    <citation type="submission" date="2025-08" db="UniProtKB">
        <authorList>
            <consortium name="RefSeq"/>
        </authorList>
    </citation>
    <scope>IDENTIFICATION</scope>
    <source>
        <tissue evidence="5">Whole organism</tissue>
    </source>
</reference>
<dbReference type="InterPro" id="IPR009061">
    <property type="entry name" value="DNA-bd_dom_put_sf"/>
</dbReference>
<feature type="region of interest" description="Disordered" evidence="2">
    <location>
        <begin position="1163"/>
        <end position="1206"/>
    </location>
</feature>
<feature type="compositionally biased region" description="Basic and acidic residues" evidence="2">
    <location>
        <begin position="35"/>
        <end position="46"/>
    </location>
</feature>
<dbReference type="GO" id="GO:0005667">
    <property type="term" value="C:transcription regulator complex"/>
    <property type="evidence" value="ECO:0007669"/>
    <property type="project" value="TreeGrafter"/>
</dbReference>
<feature type="compositionally biased region" description="Basic and acidic residues" evidence="2">
    <location>
        <begin position="1259"/>
        <end position="1270"/>
    </location>
</feature>
<evidence type="ECO:0000313" key="5">
    <source>
        <dbReference type="RefSeq" id="XP_018013132.1"/>
    </source>
</evidence>
<dbReference type="InterPro" id="IPR003380">
    <property type="entry name" value="SKI/SNO/DAC"/>
</dbReference>
<dbReference type="SUPFAM" id="SSF63763">
    <property type="entry name" value="SAND domain-like"/>
    <property type="match status" value="1"/>
</dbReference>
<dbReference type="InterPro" id="IPR023216">
    <property type="entry name" value="Tscrpt_reg_SKI_SnoN"/>
</dbReference>
<dbReference type="OrthoDB" id="3938623at2759"/>
<protein>
    <submittedName>
        <fullName evidence="5">Uncharacterized protein LOC108670183 isoform X1</fullName>
    </submittedName>
</protein>
<accession>A0A8B7NHM0</accession>
<feature type="compositionally biased region" description="Low complexity" evidence="2">
    <location>
        <begin position="1190"/>
        <end position="1201"/>
    </location>
</feature>
<dbReference type="SUPFAM" id="SSF46955">
    <property type="entry name" value="Putative DNA-binding domain"/>
    <property type="match status" value="1"/>
</dbReference>
<dbReference type="SMART" id="SM01046">
    <property type="entry name" value="c-SKI_SMAD_bind"/>
    <property type="match status" value="1"/>
</dbReference>
<dbReference type="InterPro" id="IPR014890">
    <property type="entry name" value="c-SKI_SMAD4-bd_dom"/>
</dbReference>
<feature type="region of interest" description="Disordered" evidence="2">
    <location>
        <begin position="1259"/>
        <end position="1317"/>
    </location>
</feature>
<dbReference type="KEGG" id="hazt:108670183"/>
<feature type="region of interest" description="Disordered" evidence="2">
    <location>
        <begin position="1352"/>
        <end position="1390"/>
    </location>
</feature>
<name>A0A8B7NHM0_HYAAZ</name>
<evidence type="ECO:0000313" key="4">
    <source>
        <dbReference type="Proteomes" id="UP000694843"/>
    </source>
</evidence>
<feature type="compositionally biased region" description="Basic and acidic residues" evidence="2">
    <location>
        <begin position="1372"/>
        <end position="1384"/>
    </location>
</feature>
<feature type="compositionally biased region" description="Basic and acidic residues" evidence="2">
    <location>
        <begin position="1280"/>
        <end position="1295"/>
    </location>
</feature>
<feature type="domain" description="c-SKI SMAD4-binding" evidence="3">
    <location>
        <begin position="407"/>
        <end position="508"/>
    </location>
</feature>
<dbReference type="Pfam" id="PF08782">
    <property type="entry name" value="c-SKI_SMAD_bind"/>
    <property type="match status" value="1"/>
</dbReference>
<dbReference type="GO" id="GO:0005737">
    <property type="term" value="C:cytoplasm"/>
    <property type="evidence" value="ECO:0007669"/>
    <property type="project" value="TreeGrafter"/>
</dbReference>
<dbReference type="InterPro" id="IPR037000">
    <property type="entry name" value="Ski_DNA-bd_sf"/>
</dbReference>
<gene>
    <name evidence="5" type="primary">LOC108670183</name>
</gene>
<feature type="region of interest" description="Disordered" evidence="2">
    <location>
        <begin position="23"/>
        <end position="46"/>
    </location>
</feature>
<feature type="region of interest" description="Disordered" evidence="2">
    <location>
        <begin position="1116"/>
        <end position="1147"/>
    </location>
</feature>
<dbReference type="Gene3D" id="3.10.390.10">
    <property type="entry name" value="SAND domain-like"/>
    <property type="match status" value="1"/>
</dbReference>
<dbReference type="GO" id="GO:0000978">
    <property type="term" value="F:RNA polymerase II cis-regulatory region sequence-specific DNA binding"/>
    <property type="evidence" value="ECO:0007669"/>
    <property type="project" value="TreeGrafter"/>
</dbReference>
<dbReference type="InterPro" id="IPR010919">
    <property type="entry name" value="SAND-like_dom_sf"/>
</dbReference>
<organism evidence="4 5">
    <name type="scientific">Hyalella azteca</name>
    <name type="common">Amphipod</name>
    <dbReference type="NCBI Taxonomy" id="294128"/>
    <lineage>
        <taxon>Eukaryota</taxon>
        <taxon>Metazoa</taxon>
        <taxon>Ecdysozoa</taxon>
        <taxon>Arthropoda</taxon>
        <taxon>Crustacea</taxon>
        <taxon>Multicrustacea</taxon>
        <taxon>Malacostraca</taxon>
        <taxon>Eumalacostraca</taxon>
        <taxon>Peracarida</taxon>
        <taxon>Amphipoda</taxon>
        <taxon>Senticaudata</taxon>
        <taxon>Talitrida</taxon>
        <taxon>Talitroidea</taxon>
        <taxon>Hyalellidae</taxon>
        <taxon>Hyalella</taxon>
    </lineage>
</organism>
<evidence type="ECO:0000256" key="1">
    <source>
        <dbReference type="ARBA" id="ARBA00009513"/>
    </source>
</evidence>
<dbReference type="RefSeq" id="XP_018013132.1">
    <property type="nucleotide sequence ID" value="XM_018157643.2"/>
</dbReference>
<proteinExistence type="inferred from homology"/>
<dbReference type="GeneID" id="108670183"/>
<comment type="similarity">
    <text evidence="1">Belongs to the SKI family.</text>
</comment>
<feature type="compositionally biased region" description="Basic and acidic residues" evidence="2">
    <location>
        <begin position="1354"/>
        <end position="1365"/>
    </location>
</feature>
<dbReference type="GO" id="GO:0046332">
    <property type="term" value="F:SMAD binding"/>
    <property type="evidence" value="ECO:0007669"/>
    <property type="project" value="InterPro"/>
</dbReference>
<dbReference type="PANTHER" id="PTHR10005">
    <property type="entry name" value="SKI ONCOGENE-RELATED"/>
    <property type="match status" value="1"/>
</dbReference>
<dbReference type="GO" id="GO:0000981">
    <property type="term" value="F:DNA-binding transcription factor activity, RNA polymerase II-specific"/>
    <property type="evidence" value="ECO:0007669"/>
    <property type="project" value="TreeGrafter"/>
</dbReference>
<dbReference type="GO" id="GO:0030514">
    <property type="term" value="P:negative regulation of BMP signaling pathway"/>
    <property type="evidence" value="ECO:0007669"/>
    <property type="project" value="TreeGrafter"/>
</dbReference>
<dbReference type="GO" id="GO:0005634">
    <property type="term" value="C:nucleus"/>
    <property type="evidence" value="ECO:0007669"/>
    <property type="project" value="TreeGrafter"/>
</dbReference>
<dbReference type="PANTHER" id="PTHR10005:SF25">
    <property type="entry name" value="SNO ONCOGENE, ISOFORM B"/>
    <property type="match status" value="1"/>
</dbReference>
<sequence>MATHENRSDIKLVLKSYQNSAVKGLHGPSPFMNSESEKRNKKTDLRDSNSIKVLGYKKVLQREALLSFQQQTSNTCEKSTPKQSCEETFPKSCMTISVNRSFLHSQQTDCGDDGNLKSQNRVLNRPNLPGDTRQCHGFESFDADSVTAVTDGGKKIEDDLEKCRPGIVSNGKGNSYPYNYCNEEEKSLDKRAIASAALLQFHYQKEPYDDLSHDAVITRSSRASPNSYSGGWAEVGVFTPPSPFSPTSYSSPPHAPFPFVMGNADVCGGKSEALLLDHKVACFIVGGERRLCFPQVLCTALREFSMAQINAELQSLHIYLSLCSTRQLQVLKDACALPHHVTSCGLITYSDAHRLTHALVHANAPQLDPPKTVTLPYNSSSHQFVTNLKPSQHTPVNSHSTNQLTPNIIVSHRCFGKCRGWVYLCLYDSPDAKCIQCCECRSFYSPEEFVCHAHRSLETRTCHWGFDPSNWRVYLQLASDQPLQPAPPSNTAPILPETFLEKFKSQFSPNGIGIARPRQTNECDLGHGVRPLDETPHIAHRLHSDGSETRDRNNDVRSDCEEESSRDCVTIIDERLPGGGGANSSFDGELGRLATLSVPSKSGKSFAPPPAALVRESMPAPLPPNLRSKGPPMLVDPALVVPLSQYDKFRHYQPNITLAIPKHRETESARENSFCEVPLKITDKFGACDVKEVKAKDRHPEHSEVVSSNTLWDSSEKRALPNLKLLNAHAASKSYAISLPEGCKLSEETHYRAINEQIMPVIKDISSGPAERDVNNGKQYFTPQDLGLLSMSGASVPRDLQIIKLDSTYNGDGRSLRDVRGTVSSPTDLKIFKLAPPMQQRNEPWEFHDKRKTEYFLAAPNINIKEENITDQESESSCGRRFWENVHQSARQVHLLAQDDTSADENIRLREAARSYVGSSKASVRRLDCTTPGEGGVCNQPALPRGIKSEVTTNSDAAEKKQIVDEIENILKRWSDKQSVSRILSLVQRLVIDEELGEGDQNAPVIYPTATKSSTSKGHPEIKCVVPHSQHEKGLLTDKLSANSPGSCASNEVTIAGICSRSEAESVVHFESNENLENNPDSNDKRLSRNVCVRSCGNDGVNEIVIDLKKPKTAVKSQSFTCDNETKDEMSNSSVTSTAEDSSTSAPPAIKLLVKEVDTINAEPANNASAKTPVETLDNGSNQRRNFNGSQGSKSLSSPSHSSEKKLTVNAAYKRHHQDEKTHEALSPKLQTCIYSSDTEMTQLKRELHCVKKQKTLRIHEALSAPERKGNNGKSSSNIPEHEDQQQLSKSRDSVESPMQKAPSKIIDDLQYDGDSKKSLSKTREIGEKLSVSNFLIPVSTVFEAEHAYPNPDVARKDSFSSDEHKKKKRSEYRPSEERSKVIRDFSVQEDNKSIRPKLSDCYKKDDVDVKNAHGSIIKAGAEMLSEEQQD</sequence>
<evidence type="ECO:0000259" key="3">
    <source>
        <dbReference type="SMART" id="SM01046"/>
    </source>
</evidence>
<dbReference type="Proteomes" id="UP000694843">
    <property type="component" value="Unplaced"/>
</dbReference>
<dbReference type="Gene3D" id="3.10.260.20">
    <property type="entry name" value="Ski"/>
    <property type="match status" value="1"/>
</dbReference>
<feature type="compositionally biased region" description="Polar residues" evidence="2">
    <location>
        <begin position="1131"/>
        <end position="1146"/>
    </location>
</feature>
<keyword evidence="4" id="KW-1185">Reference proteome</keyword>
<feature type="region of interest" description="Disordered" evidence="2">
    <location>
        <begin position="543"/>
        <end position="564"/>
    </location>
</feature>
<evidence type="ECO:0000256" key="2">
    <source>
        <dbReference type="SAM" id="MobiDB-lite"/>
    </source>
</evidence>
<dbReference type="Pfam" id="PF02437">
    <property type="entry name" value="Ski_Sno_DHD"/>
    <property type="match status" value="1"/>
</dbReference>